<accession>A0A2Z7AGN5</accession>
<dbReference type="AlphaFoldDB" id="A0A2Z7AGN5"/>
<gene>
    <name evidence="2" type="ORF">F511_23331</name>
</gene>
<keyword evidence="3" id="KW-1185">Reference proteome</keyword>
<feature type="compositionally biased region" description="Polar residues" evidence="1">
    <location>
        <begin position="1"/>
        <end position="18"/>
    </location>
</feature>
<sequence length="137" mass="14902">MLKSAQPNYNSSGTNSTERNWEPPTPPAQTNTSNIITSSNRHVKQEPTLTQLRVQAGTSSGITSRLPYLPAGIRHPACTTITDYTASTEQLLDSPDHATRQIKPATHSSAYHQPMSKLVSLNDVAPPPAQDNQLTRT</sequence>
<feature type="compositionally biased region" description="Polar residues" evidence="1">
    <location>
        <begin position="28"/>
        <end position="40"/>
    </location>
</feature>
<evidence type="ECO:0000313" key="3">
    <source>
        <dbReference type="Proteomes" id="UP000250235"/>
    </source>
</evidence>
<organism evidence="2 3">
    <name type="scientific">Dorcoceras hygrometricum</name>
    <dbReference type="NCBI Taxonomy" id="472368"/>
    <lineage>
        <taxon>Eukaryota</taxon>
        <taxon>Viridiplantae</taxon>
        <taxon>Streptophyta</taxon>
        <taxon>Embryophyta</taxon>
        <taxon>Tracheophyta</taxon>
        <taxon>Spermatophyta</taxon>
        <taxon>Magnoliopsida</taxon>
        <taxon>eudicotyledons</taxon>
        <taxon>Gunneridae</taxon>
        <taxon>Pentapetalae</taxon>
        <taxon>asterids</taxon>
        <taxon>lamiids</taxon>
        <taxon>Lamiales</taxon>
        <taxon>Gesneriaceae</taxon>
        <taxon>Didymocarpoideae</taxon>
        <taxon>Trichosporeae</taxon>
        <taxon>Loxocarpinae</taxon>
        <taxon>Dorcoceras</taxon>
    </lineage>
</organism>
<feature type="region of interest" description="Disordered" evidence="1">
    <location>
        <begin position="1"/>
        <end position="69"/>
    </location>
</feature>
<evidence type="ECO:0000256" key="1">
    <source>
        <dbReference type="SAM" id="MobiDB-lite"/>
    </source>
</evidence>
<dbReference type="Proteomes" id="UP000250235">
    <property type="component" value="Unassembled WGS sequence"/>
</dbReference>
<proteinExistence type="predicted"/>
<reference evidence="2 3" key="1">
    <citation type="journal article" date="2015" name="Proc. Natl. Acad. Sci. U.S.A.">
        <title>The resurrection genome of Boea hygrometrica: A blueprint for survival of dehydration.</title>
        <authorList>
            <person name="Xiao L."/>
            <person name="Yang G."/>
            <person name="Zhang L."/>
            <person name="Yang X."/>
            <person name="Zhao S."/>
            <person name="Ji Z."/>
            <person name="Zhou Q."/>
            <person name="Hu M."/>
            <person name="Wang Y."/>
            <person name="Chen M."/>
            <person name="Xu Y."/>
            <person name="Jin H."/>
            <person name="Xiao X."/>
            <person name="Hu G."/>
            <person name="Bao F."/>
            <person name="Hu Y."/>
            <person name="Wan P."/>
            <person name="Li L."/>
            <person name="Deng X."/>
            <person name="Kuang T."/>
            <person name="Xiang C."/>
            <person name="Zhu J.K."/>
            <person name="Oliver M.J."/>
            <person name="He Y."/>
        </authorList>
    </citation>
    <scope>NUCLEOTIDE SEQUENCE [LARGE SCALE GENOMIC DNA]</scope>
    <source>
        <strain evidence="3">cv. XS01</strain>
    </source>
</reference>
<name>A0A2Z7AGN5_9LAMI</name>
<feature type="compositionally biased region" description="Polar residues" evidence="1">
    <location>
        <begin position="47"/>
        <end position="63"/>
    </location>
</feature>
<protein>
    <submittedName>
        <fullName evidence="2">Uncharacterized protein</fullName>
    </submittedName>
</protein>
<dbReference type="EMBL" id="KV017485">
    <property type="protein sequence ID" value="KZV18246.1"/>
    <property type="molecule type" value="Genomic_DNA"/>
</dbReference>
<evidence type="ECO:0000313" key="2">
    <source>
        <dbReference type="EMBL" id="KZV18246.1"/>
    </source>
</evidence>